<dbReference type="GO" id="GO:0003677">
    <property type="term" value="F:DNA binding"/>
    <property type="evidence" value="ECO:0007669"/>
    <property type="project" value="UniProtKB-KW"/>
</dbReference>
<gene>
    <name evidence="17" type="ORF">B0X71_07950</name>
</gene>
<dbReference type="AlphaFoldDB" id="A0A1Q2KXV3"/>
<keyword evidence="6 13" id="KW-0749">Sporulation</keyword>
<dbReference type="PANTHER" id="PTHR44591">
    <property type="entry name" value="STRESS RESPONSE REGULATOR PROTEIN 1"/>
    <property type="match status" value="1"/>
</dbReference>
<dbReference type="EMBL" id="CP019640">
    <property type="protein sequence ID" value="AQQ53031.1"/>
    <property type="molecule type" value="Genomic_DNA"/>
</dbReference>
<feature type="binding site" evidence="14">
    <location>
        <position position="10"/>
    </location>
    <ligand>
        <name>Ca(2+)</name>
        <dbReference type="ChEBI" id="CHEBI:29108"/>
    </ligand>
</feature>
<dbReference type="PROSITE" id="PS50110">
    <property type="entry name" value="RESPONSE_REGULATORY"/>
    <property type="match status" value="1"/>
</dbReference>
<dbReference type="GO" id="GO:0003700">
    <property type="term" value="F:DNA-binding transcription factor activity"/>
    <property type="evidence" value="ECO:0007669"/>
    <property type="project" value="InterPro"/>
</dbReference>
<evidence type="ECO:0000256" key="4">
    <source>
        <dbReference type="ARBA" id="ARBA00022553"/>
    </source>
</evidence>
<comment type="subcellular location">
    <subcellularLocation>
        <location evidence="1 13">Cytoplasm</location>
    </subcellularLocation>
</comment>
<dbReference type="Gene3D" id="3.40.50.2300">
    <property type="match status" value="1"/>
</dbReference>
<protein>
    <recommendedName>
        <fullName evidence="13">Stage 0 sporulation protein A homolog</fullName>
    </recommendedName>
</protein>
<reference evidence="17 18" key="1">
    <citation type="submission" date="2017-02" db="EMBL/GenBank/DDBJ databases">
        <title>The complete genomic sequence of a novel cold adapted crude oil-degrading bacterium Planococcus qaidamina Y42.</title>
        <authorList>
            <person name="Yang R."/>
        </authorList>
    </citation>
    <scope>NUCLEOTIDE SEQUENCE [LARGE SCALE GENOMIC DNA]</scope>
    <source>
        <strain evidence="17 18">Y42</strain>
    </source>
</reference>
<name>A0A1Q2KXV3_9BACL</name>
<dbReference type="InterPro" id="IPR014879">
    <property type="entry name" value="Spo0A_C"/>
</dbReference>
<evidence type="ECO:0000313" key="17">
    <source>
        <dbReference type="EMBL" id="AQQ53031.1"/>
    </source>
</evidence>
<evidence type="ECO:0000256" key="10">
    <source>
        <dbReference type="ARBA" id="ARBA00023159"/>
    </source>
</evidence>
<dbReference type="GO" id="GO:0005737">
    <property type="term" value="C:cytoplasm"/>
    <property type="evidence" value="ECO:0007669"/>
    <property type="project" value="UniProtKB-SubCell"/>
</dbReference>
<dbReference type="InterPro" id="IPR050595">
    <property type="entry name" value="Bact_response_regulator"/>
</dbReference>
<evidence type="ECO:0000256" key="14">
    <source>
        <dbReference type="PIRSR" id="PIRSR002937-1"/>
    </source>
</evidence>
<keyword evidence="5 13" id="KW-0106">Calcium</keyword>
<dbReference type="SUPFAM" id="SSF46894">
    <property type="entry name" value="C-terminal effector domain of the bipartite response regulators"/>
    <property type="match status" value="1"/>
</dbReference>
<evidence type="ECO:0000256" key="15">
    <source>
        <dbReference type="PROSITE-ProRule" id="PRU00169"/>
    </source>
</evidence>
<dbReference type="Pfam" id="PF00072">
    <property type="entry name" value="Response_reg"/>
    <property type="match status" value="1"/>
</dbReference>
<dbReference type="InterPro" id="IPR001789">
    <property type="entry name" value="Sig_transdc_resp-reg_receiver"/>
</dbReference>
<dbReference type="InterPro" id="IPR011006">
    <property type="entry name" value="CheY-like_superfamily"/>
</dbReference>
<sequence>MSKIRVGIADDNRELAALIKEYVEGHPEMEVSFIAHNGKTCIKHLGEQQVDVLLLDVIMPYLDGIAVLDAIQGDGSLSDLQVIMLTAFGQESVMSQAAENGAAYFMLKPFEMDRLGVQIKHAAKGARTGREAGPSLLDKLITDRVKEIGVPPHIKGYAYLKKAIELGLADPAVLNSVTKVLYPSVAECFGTTAPRVERAIRHAIEVTWNRGDMDQLSKLFGYDAIHLKNKPTNSEFIAMVTDQISSEMGSYR</sequence>
<feature type="binding site" evidence="14">
    <location>
        <position position="56"/>
    </location>
    <ligand>
        <name>Ca(2+)</name>
        <dbReference type="ChEBI" id="CHEBI:29108"/>
    </ligand>
</feature>
<dbReference type="GO" id="GO:0000160">
    <property type="term" value="P:phosphorelay signal transduction system"/>
    <property type="evidence" value="ECO:0007669"/>
    <property type="project" value="UniProtKB-UniRule"/>
</dbReference>
<evidence type="ECO:0000256" key="6">
    <source>
        <dbReference type="ARBA" id="ARBA00022969"/>
    </source>
</evidence>
<feature type="modified residue" description="4-aspartylphosphate" evidence="15">
    <location>
        <position position="56"/>
    </location>
</feature>
<dbReference type="GO" id="GO:0051606">
    <property type="term" value="P:detection of stimulus"/>
    <property type="evidence" value="ECO:0007669"/>
    <property type="project" value="UniProtKB-UniRule"/>
</dbReference>
<keyword evidence="9 13" id="KW-0238">DNA-binding</keyword>
<keyword evidence="8 13" id="KW-0805">Transcription regulation</keyword>
<evidence type="ECO:0000259" key="16">
    <source>
        <dbReference type="PROSITE" id="PS50110"/>
    </source>
</evidence>
<dbReference type="Gene3D" id="1.10.10.10">
    <property type="entry name" value="Winged helix-like DNA-binding domain superfamily/Winged helix DNA-binding domain"/>
    <property type="match status" value="1"/>
</dbReference>
<dbReference type="KEGG" id="pmar:B0X71_07950"/>
<evidence type="ECO:0000256" key="1">
    <source>
        <dbReference type="ARBA" id="ARBA00004496"/>
    </source>
</evidence>
<dbReference type="OrthoDB" id="9793299at2"/>
<evidence type="ECO:0000256" key="11">
    <source>
        <dbReference type="ARBA" id="ARBA00023163"/>
    </source>
</evidence>
<accession>A0A1Q2KXV3</accession>
<dbReference type="GO" id="GO:0042173">
    <property type="term" value="P:regulation of sporulation resulting in formation of a cellular spore"/>
    <property type="evidence" value="ECO:0007669"/>
    <property type="project" value="InterPro"/>
</dbReference>
<keyword evidence="4 15" id="KW-0597">Phosphoprotein</keyword>
<organism evidence="17 18">
    <name type="scientific">Planococcus lenghuensis</name>
    <dbReference type="NCBI Taxonomy" id="2213202"/>
    <lineage>
        <taxon>Bacteria</taxon>
        <taxon>Bacillati</taxon>
        <taxon>Bacillota</taxon>
        <taxon>Bacilli</taxon>
        <taxon>Bacillales</taxon>
        <taxon>Caryophanaceae</taxon>
        <taxon>Planococcus</taxon>
    </lineage>
</organism>
<evidence type="ECO:0000256" key="3">
    <source>
        <dbReference type="ARBA" id="ARBA00022491"/>
    </source>
</evidence>
<dbReference type="Pfam" id="PF08769">
    <property type="entry name" value="Spo0A_C"/>
    <property type="match status" value="1"/>
</dbReference>
<feature type="binding site" evidence="14">
    <location>
        <position position="11"/>
    </location>
    <ligand>
        <name>Ca(2+)</name>
        <dbReference type="ChEBI" id="CHEBI:29108"/>
    </ligand>
</feature>
<dbReference type="RefSeq" id="WP_077588913.1">
    <property type="nucleotide sequence ID" value="NZ_CP019640.1"/>
</dbReference>
<evidence type="ECO:0000256" key="12">
    <source>
        <dbReference type="ARBA" id="ARBA00025691"/>
    </source>
</evidence>
<dbReference type="PANTHER" id="PTHR44591:SF3">
    <property type="entry name" value="RESPONSE REGULATORY DOMAIN-CONTAINING PROTEIN"/>
    <property type="match status" value="1"/>
</dbReference>
<evidence type="ECO:0000256" key="8">
    <source>
        <dbReference type="ARBA" id="ARBA00023015"/>
    </source>
</evidence>
<keyword evidence="3 13" id="KW-0678">Repressor</keyword>
<comment type="function">
    <text evidence="12">May play the central regulatory role in sporulation. It may be an element of the effector pathway responsible for the activation of sporulation genes in response to nutritional stress. Spo0A may act in concert with Spo0H (a sigma factor) to control the expression of some genes that are critical to the sporulation process. Repressor of abrB, activator of the spoIIa operon. Binds the DNA sequence 5'-TGNCGAA-3' (0A box).</text>
</comment>
<dbReference type="NCBIfam" id="TIGR02875">
    <property type="entry name" value="spore_0_A"/>
    <property type="match status" value="1"/>
</dbReference>
<evidence type="ECO:0000256" key="2">
    <source>
        <dbReference type="ARBA" id="ARBA00022490"/>
    </source>
</evidence>
<dbReference type="SUPFAM" id="SSF52172">
    <property type="entry name" value="CheY-like"/>
    <property type="match status" value="1"/>
</dbReference>
<keyword evidence="11 13" id="KW-0804">Transcription</keyword>
<keyword evidence="7 13" id="KW-0902">Two-component regulatory system</keyword>
<dbReference type="InterPro" id="IPR012052">
    <property type="entry name" value="Spore_0_A"/>
</dbReference>
<evidence type="ECO:0000256" key="5">
    <source>
        <dbReference type="ARBA" id="ARBA00022837"/>
    </source>
</evidence>
<proteinExistence type="predicted"/>
<keyword evidence="18" id="KW-1185">Reference proteome</keyword>
<dbReference type="Proteomes" id="UP000188184">
    <property type="component" value="Chromosome"/>
</dbReference>
<keyword evidence="2 13" id="KW-0963">Cytoplasm</keyword>
<dbReference type="PIRSF" id="PIRSF002937">
    <property type="entry name" value="Res_reg_Spo0A"/>
    <property type="match status" value="1"/>
</dbReference>
<dbReference type="InterPro" id="IPR036388">
    <property type="entry name" value="WH-like_DNA-bd_sf"/>
</dbReference>
<dbReference type="GO" id="GO:0030435">
    <property type="term" value="P:sporulation resulting in formation of a cellular spore"/>
    <property type="evidence" value="ECO:0007669"/>
    <property type="project" value="UniProtKB-UniRule"/>
</dbReference>
<evidence type="ECO:0000256" key="9">
    <source>
        <dbReference type="ARBA" id="ARBA00023125"/>
    </source>
</evidence>
<dbReference type="InterPro" id="IPR016032">
    <property type="entry name" value="Sig_transdc_resp-reg_C-effctor"/>
</dbReference>
<comment type="function">
    <text evidence="13">May play the central regulatory role in sporulation. It may be an element of the effector pathway responsible for the activation of sporulation genes in response to nutritional stress. Spo0A may act in concert with spo0H (a sigma factor) to control the expression of some genes that are critical to the sporulation process.</text>
</comment>
<feature type="domain" description="Response regulatory" evidence="16">
    <location>
        <begin position="5"/>
        <end position="123"/>
    </location>
</feature>
<dbReference type="GO" id="GO:0005509">
    <property type="term" value="F:calcium ion binding"/>
    <property type="evidence" value="ECO:0007669"/>
    <property type="project" value="UniProtKB-UniRule"/>
</dbReference>
<evidence type="ECO:0000256" key="7">
    <source>
        <dbReference type="ARBA" id="ARBA00023012"/>
    </source>
</evidence>
<evidence type="ECO:0000256" key="13">
    <source>
        <dbReference type="PIRNR" id="PIRNR002937"/>
    </source>
</evidence>
<evidence type="ECO:0000313" key="18">
    <source>
        <dbReference type="Proteomes" id="UP000188184"/>
    </source>
</evidence>
<dbReference type="SMART" id="SM00448">
    <property type="entry name" value="REC"/>
    <property type="match status" value="1"/>
</dbReference>
<keyword evidence="13 14" id="KW-0479">Metal-binding</keyword>
<keyword evidence="10 13" id="KW-0010">Activator</keyword>
<comment type="cofactor">
    <cofactor evidence="13 14">
        <name>Ca(2+)</name>
        <dbReference type="ChEBI" id="CHEBI:29108"/>
    </cofactor>
    <text evidence="13 14">Binds 1 Ca(2+) ion per subunit.</text>
</comment>